<dbReference type="Pfam" id="PF13483">
    <property type="entry name" value="Lactamase_B_3"/>
    <property type="match status" value="1"/>
</dbReference>
<dbReference type="InterPro" id="IPR001279">
    <property type="entry name" value="Metallo-B-lactamas"/>
</dbReference>
<evidence type="ECO:0000313" key="3">
    <source>
        <dbReference type="Proteomes" id="UP000608890"/>
    </source>
</evidence>
<dbReference type="SMART" id="SM00849">
    <property type="entry name" value="Lactamase_B"/>
    <property type="match status" value="1"/>
</dbReference>
<dbReference type="SUPFAM" id="SSF56281">
    <property type="entry name" value="Metallo-hydrolase/oxidoreductase"/>
    <property type="match status" value="1"/>
</dbReference>
<accession>A0A917X4E6</accession>
<evidence type="ECO:0000259" key="1">
    <source>
        <dbReference type="SMART" id="SM00849"/>
    </source>
</evidence>
<dbReference type="AlphaFoldDB" id="A0A917X4E6"/>
<dbReference type="InterPro" id="IPR050114">
    <property type="entry name" value="UPF0173_UPF0282_UlaG_hydrolase"/>
</dbReference>
<feature type="domain" description="Metallo-beta-lactamase" evidence="1">
    <location>
        <begin position="12"/>
        <end position="180"/>
    </location>
</feature>
<gene>
    <name evidence="2" type="ORF">GCM10011608_55060</name>
</gene>
<dbReference type="Gene3D" id="3.60.15.10">
    <property type="entry name" value="Ribonuclease Z/Hydroxyacylglutathione hydrolase-like"/>
    <property type="match status" value="1"/>
</dbReference>
<dbReference type="PANTHER" id="PTHR43546">
    <property type="entry name" value="UPF0173 METAL-DEPENDENT HYDROLASE MJ1163-RELATED"/>
    <property type="match status" value="1"/>
</dbReference>
<name>A0A917X4E6_9ACTN</name>
<keyword evidence="3" id="KW-1185">Reference proteome</keyword>
<organism evidence="2 3">
    <name type="scientific">Micromonospora sonchi</name>
    <dbReference type="NCBI Taxonomy" id="1763543"/>
    <lineage>
        <taxon>Bacteria</taxon>
        <taxon>Bacillati</taxon>
        <taxon>Actinomycetota</taxon>
        <taxon>Actinomycetes</taxon>
        <taxon>Micromonosporales</taxon>
        <taxon>Micromonosporaceae</taxon>
        <taxon>Micromonospora</taxon>
    </lineage>
</organism>
<evidence type="ECO:0000313" key="2">
    <source>
        <dbReference type="EMBL" id="GGM62815.1"/>
    </source>
</evidence>
<dbReference type="Proteomes" id="UP000608890">
    <property type="component" value="Unassembled WGS sequence"/>
</dbReference>
<comment type="caution">
    <text evidence="2">The sequence shown here is derived from an EMBL/GenBank/DDBJ whole genome shotgun (WGS) entry which is preliminary data.</text>
</comment>
<dbReference type="PANTHER" id="PTHR43546:SF3">
    <property type="entry name" value="UPF0173 METAL-DEPENDENT HYDROLASE MJ1163"/>
    <property type="match status" value="1"/>
</dbReference>
<dbReference type="InterPro" id="IPR036866">
    <property type="entry name" value="RibonucZ/Hydroxyglut_hydro"/>
</dbReference>
<protein>
    <submittedName>
        <fullName evidence="2">MBL fold metallo-hydrolase</fullName>
    </submittedName>
</protein>
<sequence length="215" mass="23245">MGGITMRLTKYAHSCLRVEHDGGVLVIDPGMFSEPAVALDGADAVLITHEHPDHVDVEAVNQQLARRPFVIHAPAALADTLGDAAEMLRPVVPGESFTAAGVPVRAYGGRHAVIHPDIPVVANLGYLINETVYHPGDALFVPDDVQVDTLFAPIHAPWSKFSEVVDFIRAVSPRRVFALHDALLNDNGYAVLDRQYTALSGSEYQRLEPGSRIDG</sequence>
<dbReference type="EMBL" id="BMNB01000038">
    <property type="protein sequence ID" value="GGM62815.1"/>
    <property type="molecule type" value="Genomic_DNA"/>
</dbReference>
<reference evidence="2" key="2">
    <citation type="submission" date="2020-09" db="EMBL/GenBank/DDBJ databases">
        <authorList>
            <person name="Sun Q."/>
            <person name="Zhou Y."/>
        </authorList>
    </citation>
    <scope>NUCLEOTIDE SEQUENCE</scope>
    <source>
        <strain evidence="2">CGMCC 4.7312</strain>
    </source>
</reference>
<proteinExistence type="predicted"/>
<reference evidence="2" key="1">
    <citation type="journal article" date="2014" name="Int. J. Syst. Evol. Microbiol.">
        <title>Complete genome sequence of Corynebacterium casei LMG S-19264T (=DSM 44701T), isolated from a smear-ripened cheese.</title>
        <authorList>
            <consortium name="US DOE Joint Genome Institute (JGI-PGF)"/>
            <person name="Walter F."/>
            <person name="Albersmeier A."/>
            <person name="Kalinowski J."/>
            <person name="Ruckert C."/>
        </authorList>
    </citation>
    <scope>NUCLEOTIDE SEQUENCE</scope>
    <source>
        <strain evidence="2">CGMCC 4.7312</strain>
    </source>
</reference>